<dbReference type="InterPro" id="IPR020843">
    <property type="entry name" value="ER"/>
</dbReference>
<gene>
    <name evidence="2" type="primary">adhT</name>
    <name evidence="2" type="ORF">EKPJFOCH_0834</name>
</gene>
<dbReference type="InterPro" id="IPR013149">
    <property type="entry name" value="ADH-like_C"/>
</dbReference>
<dbReference type="RefSeq" id="WP_238230759.1">
    <property type="nucleotide sequence ID" value="NZ_BPRA01000003.1"/>
</dbReference>
<dbReference type="Gene3D" id="3.90.180.10">
    <property type="entry name" value="Medium-chain alcohol dehydrogenases, catalytic domain"/>
    <property type="match status" value="1"/>
</dbReference>
<evidence type="ECO:0000313" key="3">
    <source>
        <dbReference type="Proteomes" id="UP001055101"/>
    </source>
</evidence>
<organism evidence="2 3">
    <name type="scientific">Methylobacterium thuringiense</name>
    <dbReference type="NCBI Taxonomy" id="1003091"/>
    <lineage>
        <taxon>Bacteria</taxon>
        <taxon>Pseudomonadati</taxon>
        <taxon>Pseudomonadota</taxon>
        <taxon>Alphaproteobacteria</taxon>
        <taxon>Hyphomicrobiales</taxon>
        <taxon>Methylobacteriaceae</taxon>
        <taxon>Methylobacterium</taxon>
    </lineage>
</organism>
<dbReference type="InterPro" id="IPR036291">
    <property type="entry name" value="NAD(P)-bd_dom_sf"/>
</dbReference>
<dbReference type="SUPFAM" id="SSF51735">
    <property type="entry name" value="NAD(P)-binding Rossmann-fold domains"/>
    <property type="match status" value="1"/>
</dbReference>
<accession>A0ABQ4TG27</accession>
<dbReference type="PANTHER" id="PTHR45033:SF2">
    <property type="entry name" value="ZINC-TYPE ALCOHOL DEHYDROGENASE-LIKE PROTEIN C1773.06C"/>
    <property type="match status" value="1"/>
</dbReference>
<dbReference type="SUPFAM" id="SSF50129">
    <property type="entry name" value="GroES-like"/>
    <property type="match status" value="1"/>
</dbReference>
<comment type="caution">
    <text evidence="2">The sequence shown here is derived from an EMBL/GenBank/DDBJ whole genome shotgun (WGS) entry which is preliminary data.</text>
</comment>
<dbReference type="PANTHER" id="PTHR45033">
    <property type="match status" value="1"/>
</dbReference>
<dbReference type="SMART" id="SM00829">
    <property type="entry name" value="PKS_ER"/>
    <property type="match status" value="1"/>
</dbReference>
<proteinExistence type="predicted"/>
<reference evidence="2" key="1">
    <citation type="journal article" date="2021" name="Front. Microbiol.">
        <title>Comprehensive Comparative Genomics and Phenotyping of Methylobacterium Species.</title>
        <authorList>
            <person name="Alessa O."/>
            <person name="Ogura Y."/>
            <person name="Fujitani Y."/>
            <person name="Takami H."/>
            <person name="Hayashi T."/>
            <person name="Sahin N."/>
            <person name="Tani A."/>
        </authorList>
    </citation>
    <scope>NUCLEOTIDE SEQUENCE</scope>
    <source>
        <strain evidence="2">DSM 23674</strain>
    </source>
</reference>
<evidence type="ECO:0000259" key="1">
    <source>
        <dbReference type="SMART" id="SM00829"/>
    </source>
</evidence>
<dbReference type="InterPro" id="IPR052711">
    <property type="entry name" value="Zinc_ADH-like"/>
</dbReference>
<dbReference type="Pfam" id="PF00107">
    <property type="entry name" value="ADH_zinc_N"/>
    <property type="match status" value="1"/>
</dbReference>
<reference evidence="2" key="2">
    <citation type="submission" date="2021-08" db="EMBL/GenBank/DDBJ databases">
        <authorList>
            <person name="Tani A."/>
            <person name="Ola A."/>
            <person name="Ogura Y."/>
            <person name="Katsura K."/>
            <person name="Hayashi T."/>
        </authorList>
    </citation>
    <scope>NUCLEOTIDE SEQUENCE</scope>
    <source>
        <strain evidence="2">DSM 23674</strain>
    </source>
</reference>
<dbReference type="EMBL" id="BPRA01000003">
    <property type="protein sequence ID" value="GJE54359.1"/>
    <property type="molecule type" value="Genomic_DNA"/>
</dbReference>
<evidence type="ECO:0000313" key="2">
    <source>
        <dbReference type="EMBL" id="GJE54359.1"/>
    </source>
</evidence>
<sequence>MRAYEMSSADGLDSWRLAERTQPEPGHGQVLVRMHAASLNYRDLLIANGQYPFAVNLDRLIPVSDGAGEVVAVGPGVRRFAGGERVACIFSQSWLGGAQVADMWQTALGGAVDGVLAEFQVFSEEGLVALPDHLSFEEGATLPCAAVTAWNALYGAKPLKAGETVLTLGTGGVSIFAIQLAHAAGARVIATSSSDAKLEKAKGLGADETINYREHPDWEKEVRRLTGGVGVDHVVEIGGTGTLPRSIASTRPGGHVGLIGLLAQGEPIDPLAILGGSCLVRGVAVGSREMFEDMNRVIALHAIKPVIDRTFGFDAAKQALAALGEGAHVGKIVVAIA</sequence>
<keyword evidence="3" id="KW-1185">Reference proteome</keyword>
<feature type="domain" description="Enoyl reductase (ER)" evidence="1">
    <location>
        <begin position="11"/>
        <end position="334"/>
    </location>
</feature>
<dbReference type="Gene3D" id="3.40.50.720">
    <property type="entry name" value="NAD(P)-binding Rossmann-like Domain"/>
    <property type="match status" value="1"/>
</dbReference>
<dbReference type="CDD" id="cd08276">
    <property type="entry name" value="MDR7"/>
    <property type="match status" value="1"/>
</dbReference>
<name>A0ABQ4TG27_9HYPH</name>
<protein>
    <submittedName>
        <fullName evidence="2">Alcohol dehydrogenase</fullName>
    </submittedName>
</protein>
<dbReference type="InterPro" id="IPR013154">
    <property type="entry name" value="ADH-like_N"/>
</dbReference>
<dbReference type="Proteomes" id="UP001055101">
    <property type="component" value="Unassembled WGS sequence"/>
</dbReference>
<dbReference type="Pfam" id="PF08240">
    <property type="entry name" value="ADH_N"/>
    <property type="match status" value="1"/>
</dbReference>
<dbReference type="InterPro" id="IPR011032">
    <property type="entry name" value="GroES-like_sf"/>
</dbReference>